<dbReference type="STRING" id="590646.G3B3V2"/>
<evidence type="ECO:0000313" key="5">
    <source>
        <dbReference type="EMBL" id="EGV63740.1"/>
    </source>
</evidence>
<evidence type="ECO:0000256" key="2">
    <source>
        <dbReference type="ARBA" id="ARBA00022723"/>
    </source>
</evidence>
<dbReference type="PROSITE" id="PS51792">
    <property type="entry name" value="YIPPEE"/>
    <property type="match status" value="1"/>
</dbReference>
<protein>
    <recommendedName>
        <fullName evidence="4">Yippee domain-containing protein</fullName>
    </recommendedName>
</protein>
<dbReference type="HOGENOM" id="CLU_043857_3_0_1"/>
<evidence type="ECO:0000259" key="4">
    <source>
        <dbReference type="PROSITE" id="PS51792"/>
    </source>
</evidence>
<evidence type="ECO:0000256" key="1">
    <source>
        <dbReference type="ARBA" id="ARBA00005613"/>
    </source>
</evidence>
<evidence type="ECO:0000313" key="6">
    <source>
        <dbReference type="Proteomes" id="UP000000707"/>
    </source>
</evidence>
<dbReference type="Pfam" id="PF03226">
    <property type="entry name" value="Yippee-Mis18"/>
    <property type="match status" value="1"/>
</dbReference>
<dbReference type="GO" id="GO:0046872">
    <property type="term" value="F:metal ion binding"/>
    <property type="evidence" value="ECO:0007669"/>
    <property type="project" value="UniProtKB-KW"/>
</dbReference>
<dbReference type="eggNOG" id="KOG3399">
    <property type="taxonomic scope" value="Eukaryota"/>
</dbReference>
<comment type="similarity">
    <text evidence="1">Belongs to the yippee family.</text>
</comment>
<dbReference type="KEGG" id="cten:18247117"/>
<dbReference type="OrthoDB" id="6407410at2759"/>
<dbReference type="InterPro" id="IPR034751">
    <property type="entry name" value="Yippee"/>
</dbReference>
<reference evidence="5 6" key="1">
    <citation type="journal article" date="2011" name="Proc. Natl. Acad. Sci. U.S.A.">
        <title>Comparative genomics of xylose-fermenting fungi for enhanced biofuel production.</title>
        <authorList>
            <person name="Wohlbach D.J."/>
            <person name="Kuo A."/>
            <person name="Sato T.K."/>
            <person name="Potts K.M."/>
            <person name="Salamov A.A."/>
            <person name="LaButti K.M."/>
            <person name="Sun H."/>
            <person name="Clum A."/>
            <person name="Pangilinan J.L."/>
            <person name="Lindquist E.A."/>
            <person name="Lucas S."/>
            <person name="Lapidus A."/>
            <person name="Jin M."/>
            <person name="Gunawan C."/>
            <person name="Balan V."/>
            <person name="Dale B.E."/>
            <person name="Jeffries T.W."/>
            <person name="Zinkel R."/>
            <person name="Barry K.W."/>
            <person name="Grigoriev I.V."/>
            <person name="Gasch A.P."/>
        </authorList>
    </citation>
    <scope>NUCLEOTIDE SEQUENCE [LARGE SCALE GENOMIC DNA]</scope>
    <source>
        <strain evidence="6">ATCC 10573 / BCRC 21748 / CBS 615 / JCM 9827 / NBRC 10315 / NRRL Y-1498 / VKM Y-70</strain>
    </source>
</reference>
<dbReference type="Proteomes" id="UP000000707">
    <property type="component" value="Unassembled WGS sequence"/>
</dbReference>
<proteinExistence type="inferred from homology"/>
<feature type="domain" description="Yippee" evidence="4">
    <location>
        <begin position="20"/>
        <end position="118"/>
    </location>
</feature>
<name>G3B3V2_CANTC</name>
<accession>G3B3V2</accession>
<keyword evidence="2" id="KW-0479">Metal-binding</keyword>
<dbReference type="EMBL" id="GL996521">
    <property type="protein sequence ID" value="EGV63740.1"/>
    <property type="molecule type" value="Genomic_DNA"/>
</dbReference>
<dbReference type="InterPro" id="IPR039058">
    <property type="entry name" value="Yippee_fam"/>
</dbReference>
<dbReference type="RefSeq" id="XP_006686054.1">
    <property type="nucleotide sequence ID" value="XM_006685991.1"/>
</dbReference>
<dbReference type="InterPro" id="IPR004910">
    <property type="entry name" value="Yippee/Mis18/Cereblon"/>
</dbReference>
<dbReference type="GeneID" id="18247117"/>
<keyword evidence="6" id="KW-1185">Reference proteome</keyword>
<keyword evidence="3" id="KW-0862">Zinc</keyword>
<dbReference type="AlphaFoldDB" id="G3B3V2"/>
<sequence>MGLQYTNFFEEEDYESSDTQIIVCAECSCHLCLSSLVISDSFSSISGQAYFVDKLINISADKEIEETQMRTGLYWVKKIRCHQCMNVLGWSYVKSASSRESYKVGKFVIEDAYIRFIDNNSSTKNLIELTKQNYRRRLSSNSTLVEEDEFKFGDLKCLNRLRLQNVKELENESDADVLVDY</sequence>
<gene>
    <name evidence="5" type="ORF">CANTEDRAFT_113777</name>
</gene>
<evidence type="ECO:0000256" key="3">
    <source>
        <dbReference type="ARBA" id="ARBA00022833"/>
    </source>
</evidence>
<dbReference type="PANTHER" id="PTHR13848">
    <property type="entry name" value="PROTEIN YIPPEE-LIKE CG15309-RELATED"/>
    <property type="match status" value="1"/>
</dbReference>
<organism evidence="6">
    <name type="scientific">Candida tenuis (strain ATCC 10573 / BCRC 21748 / CBS 615 / JCM 9827 / NBRC 10315 / NRRL Y-1498 / VKM Y-70)</name>
    <name type="common">Yeast</name>
    <name type="synonym">Yamadazyma tenuis</name>
    <dbReference type="NCBI Taxonomy" id="590646"/>
    <lineage>
        <taxon>Eukaryota</taxon>
        <taxon>Fungi</taxon>
        <taxon>Dikarya</taxon>
        <taxon>Ascomycota</taxon>
        <taxon>Saccharomycotina</taxon>
        <taxon>Pichiomycetes</taxon>
        <taxon>Debaryomycetaceae</taxon>
        <taxon>Yamadazyma</taxon>
    </lineage>
</organism>